<evidence type="ECO:0000256" key="6">
    <source>
        <dbReference type="SAM" id="MobiDB-lite"/>
    </source>
</evidence>
<dbReference type="AlphaFoldDB" id="A0A6A6X1A0"/>
<dbReference type="GO" id="GO:0005634">
    <property type="term" value="C:nucleus"/>
    <property type="evidence" value="ECO:0007669"/>
    <property type="project" value="UniProtKB-SubCell"/>
</dbReference>
<dbReference type="PANTHER" id="PTHR47338">
    <property type="entry name" value="ZN(II)2CYS6 TRANSCRIPTION FACTOR (EUROFUNG)-RELATED"/>
    <property type="match status" value="1"/>
</dbReference>
<feature type="compositionally biased region" description="Polar residues" evidence="6">
    <location>
        <begin position="15"/>
        <end position="34"/>
    </location>
</feature>
<feature type="compositionally biased region" description="Polar residues" evidence="6">
    <location>
        <begin position="709"/>
        <end position="724"/>
    </location>
</feature>
<dbReference type="SMART" id="SM00066">
    <property type="entry name" value="GAL4"/>
    <property type="match status" value="1"/>
</dbReference>
<dbReference type="InterPro" id="IPR001138">
    <property type="entry name" value="Zn2Cys6_DnaBD"/>
</dbReference>
<dbReference type="SMART" id="SM00906">
    <property type="entry name" value="Fungal_trans"/>
    <property type="match status" value="1"/>
</dbReference>
<dbReference type="InterPro" id="IPR036864">
    <property type="entry name" value="Zn2-C6_fun-type_DNA-bd_sf"/>
</dbReference>
<keyword evidence="9" id="KW-1185">Reference proteome</keyword>
<feature type="region of interest" description="Disordered" evidence="6">
    <location>
        <begin position="379"/>
        <end position="401"/>
    </location>
</feature>
<dbReference type="CDD" id="cd12148">
    <property type="entry name" value="fungal_TF_MHR"/>
    <property type="match status" value="1"/>
</dbReference>
<protein>
    <recommendedName>
        <fullName evidence="7">Zn(2)-C6 fungal-type domain-containing protein</fullName>
    </recommendedName>
</protein>
<comment type="subcellular location">
    <subcellularLocation>
        <location evidence="1">Nucleus</location>
    </subcellularLocation>
</comment>
<dbReference type="GO" id="GO:0008270">
    <property type="term" value="F:zinc ion binding"/>
    <property type="evidence" value="ECO:0007669"/>
    <property type="project" value="InterPro"/>
</dbReference>
<feature type="region of interest" description="Disordered" evidence="6">
    <location>
        <begin position="106"/>
        <end position="126"/>
    </location>
</feature>
<evidence type="ECO:0000256" key="5">
    <source>
        <dbReference type="ARBA" id="ARBA00023242"/>
    </source>
</evidence>
<feature type="region of interest" description="Disordered" evidence="6">
    <location>
        <begin position="1"/>
        <end position="42"/>
    </location>
</feature>
<dbReference type="InterPro" id="IPR050815">
    <property type="entry name" value="TF_fung"/>
</dbReference>
<accession>A0A6A6X1A0</accession>
<dbReference type="PANTHER" id="PTHR47338:SF10">
    <property type="entry name" value="TRANSCRIPTION FACTOR DOMAIN-CONTAINING PROTEIN-RELATED"/>
    <property type="match status" value="1"/>
</dbReference>
<dbReference type="PROSITE" id="PS00463">
    <property type="entry name" value="ZN2_CY6_FUNGAL_1"/>
    <property type="match status" value="1"/>
</dbReference>
<dbReference type="Gene3D" id="4.10.240.10">
    <property type="entry name" value="Zn(2)-C6 fungal-type DNA-binding domain"/>
    <property type="match status" value="1"/>
</dbReference>
<dbReference type="OrthoDB" id="5600212at2759"/>
<keyword evidence="2" id="KW-0479">Metal-binding</keyword>
<feature type="compositionally biased region" description="Low complexity" evidence="6">
    <location>
        <begin position="750"/>
        <end position="763"/>
    </location>
</feature>
<sequence>MPSAGSESPDDSFFNDLSQQADSNDTRQSPNGQEGQRDDAANKPKRIACVLCRKRKLRCDGTRPTCGTCKRLAHDCAYDEVRKKSGPKRGYVKLLEARLQQVETLLKSQDSADNTKDPPRQDSTSAYVASTIQQVLPGGDYLGSAEKAPVTFPESISPGPDAFQASGNANSGEGDFPWEMIGLGLDEPLPPQDVMDDLYQLYFTKIHPSVPIIHRPRFMAAMNLAPHMRPSVCLRYAMWTLAASVTDKYDGLQEHFYQRARKYAQMDEMKGHGESTITLGHCQTWILLSTYEFKQMYFPRAWLSSGRATRLGQMMQLHRLDGAGLDVKQCLPPPKDWTEREERRRTFWMAFCIDRYASIGTGWPMTIDERDVLTNLPSSDDAFEKSKPMPTGSLEQAMKPNGASDLQPFGGIVLTAALFGRNLLHLHRPGIDDQDNDLNGGFWTRHRNIETILLNTSLGLPDALRLPSGLPDPNVIFMNMSIHTSAICLHQAAIFKADKYRLPVNVTNESKIRCVTAAAEIASVMRMISHMDLASMNPFISFCVYVAARVFVQYLKTRPNDQQMNSSLQFLLQAMQALRRKNPLTESFLVQLDLDLESAGVLGLQQKSYTPVNTNTSAHTAAALADNVRCSPVFEIRETQSASAPINQFGSGGAAAQNPAAQYTSNTPASSFHITNPKINLDAQSVPGFVPSQVGNHMELPSRDKSTDPNRYTPSGMTMPSSGFSLGDDSEMDTSPDGAPDQPSPATTNSQSRGGSTSHTSHSPGYQQQDPLQYRASPKNISNQLPLPPAPTANANANFFTTTEDIFTGNMYSHPGVPTHGDAIGNGFIMTSDWDMSAMGTGAELPPMSEGSWNQMLESINLGWEAVGPPHGTGRNDFSSR</sequence>
<feature type="region of interest" description="Disordered" evidence="6">
    <location>
        <begin position="683"/>
        <end position="771"/>
    </location>
</feature>
<dbReference type="GO" id="GO:0006351">
    <property type="term" value="P:DNA-templated transcription"/>
    <property type="evidence" value="ECO:0007669"/>
    <property type="project" value="InterPro"/>
</dbReference>
<evidence type="ECO:0000313" key="9">
    <source>
        <dbReference type="Proteomes" id="UP000799757"/>
    </source>
</evidence>
<evidence type="ECO:0000256" key="3">
    <source>
        <dbReference type="ARBA" id="ARBA00023015"/>
    </source>
</evidence>
<dbReference type="Proteomes" id="UP000799757">
    <property type="component" value="Unassembled WGS sequence"/>
</dbReference>
<dbReference type="InterPro" id="IPR007219">
    <property type="entry name" value="XnlR_reg_dom"/>
</dbReference>
<organism evidence="8 9">
    <name type="scientific">Melanomma pulvis-pyrius CBS 109.77</name>
    <dbReference type="NCBI Taxonomy" id="1314802"/>
    <lineage>
        <taxon>Eukaryota</taxon>
        <taxon>Fungi</taxon>
        <taxon>Dikarya</taxon>
        <taxon>Ascomycota</taxon>
        <taxon>Pezizomycotina</taxon>
        <taxon>Dothideomycetes</taxon>
        <taxon>Pleosporomycetidae</taxon>
        <taxon>Pleosporales</taxon>
        <taxon>Melanommataceae</taxon>
        <taxon>Melanomma</taxon>
    </lineage>
</organism>
<dbReference type="PROSITE" id="PS50048">
    <property type="entry name" value="ZN2_CY6_FUNGAL_2"/>
    <property type="match status" value="1"/>
</dbReference>
<dbReference type="GO" id="GO:0000981">
    <property type="term" value="F:DNA-binding transcription factor activity, RNA polymerase II-specific"/>
    <property type="evidence" value="ECO:0007669"/>
    <property type="project" value="InterPro"/>
</dbReference>
<keyword evidence="3" id="KW-0805">Transcription regulation</keyword>
<dbReference type="EMBL" id="MU002102">
    <property type="protein sequence ID" value="KAF2789954.1"/>
    <property type="molecule type" value="Genomic_DNA"/>
</dbReference>
<evidence type="ECO:0000256" key="1">
    <source>
        <dbReference type="ARBA" id="ARBA00004123"/>
    </source>
</evidence>
<reference evidence="8" key="1">
    <citation type="journal article" date="2020" name="Stud. Mycol.">
        <title>101 Dothideomycetes genomes: a test case for predicting lifestyles and emergence of pathogens.</title>
        <authorList>
            <person name="Haridas S."/>
            <person name="Albert R."/>
            <person name="Binder M."/>
            <person name="Bloem J."/>
            <person name="Labutti K."/>
            <person name="Salamov A."/>
            <person name="Andreopoulos B."/>
            <person name="Baker S."/>
            <person name="Barry K."/>
            <person name="Bills G."/>
            <person name="Bluhm B."/>
            <person name="Cannon C."/>
            <person name="Castanera R."/>
            <person name="Culley D."/>
            <person name="Daum C."/>
            <person name="Ezra D."/>
            <person name="Gonzalez J."/>
            <person name="Henrissat B."/>
            <person name="Kuo A."/>
            <person name="Liang C."/>
            <person name="Lipzen A."/>
            <person name="Lutzoni F."/>
            <person name="Magnuson J."/>
            <person name="Mondo S."/>
            <person name="Nolan M."/>
            <person name="Ohm R."/>
            <person name="Pangilinan J."/>
            <person name="Park H.-J."/>
            <person name="Ramirez L."/>
            <person name="Alfaro M."/>
            <person name="Sun H."/>
            <person name="Tritt A."/>
            <person name="Yoshinaga Y."/>
            <person name="Zwiers L.-H."/>
            <person name="Turgeon B."/>
            <person name="Goodwin S."/>
            <person name="Spatafora J."/>
            <person name="Crous P."/>
            <person name="Grigoriev I."/>
        </authorList>
    </citation>
    <scope>NUCLEOTIDE SEQUENCE</scope>
    <source>
        <strain evidence="8">CBS 109.77</strain>
    </source>
</reference>
<proteinExistence type="predicted"/>
<dbReference type="SUPFAM" id="SSF57701">
    <property type="entry name" value="Zn2/Cys6 DNA-binding domain"/>
    <property type="match status" value="1"/>
</dbReference>
<name>A0A6A6X1A0_9PLEO</name>
<keyword evidence="5" id="KW-0539">Nucleus</keyword>
<dbReference type="Pfam" id="PF00172">
    <property type="entry name" value="Zn_clus"/>
    <property type="match status" value="1"/>
</dbReference>
<dbReference type="Pfam" id="PF04082">
    <property type="entry name" value="Fungal_trans"/>
    <property type="match status" value="1"/>
</dbReference>
<evidence type="ECO:0000259" key="7">
    <source>
        <dbReference type="PROSITE" id="PS50048"/>
    </source>
</evidence>
<evidence type="ECO:0000256" key="2">
    <source>
        <dbReference type="ARBA" id="ARBA00022723"/>
    </source>
</evidence>
<keyword evidence="4" id="KW-0804">Transcription</keyword>
<feature type="compositionally biased region" description="Polar residues" evidence="6">
    <location>
        <begin position="659"/>
        <end position="669"/>
    </location>
</feature>
<evidence type="ECO:0000313" key="8">
    <source>
        <dbReference type="EMBL" id="KAF2789954.1"/>
    </source>
</evidence>
<evidence type="ECO:0000256" key="4">
    <source>
        <dbReference type="ARBA" id="ARBA00023163"/>
    </source>
</evidence>
<dbReference type="GO" id="GO:0003677">
    <property type="term" value="F:DNA binding"/>
    <property type="evidence" value="ECO:0007669"/>
    <property type="project" value="InterPro"/>
</dbReference>
<dbReference type="CDD" id="cd00067">
    <property type="entry name" value="GAL4"/>
    <property type="match status" value="1"/>
</dbReference>
<feature type="domain" description="Zn(2)-C6 fungal-type" evidence="7">
    <location>
        <begin position="48"/>
        <end position="78"/>
    </location>
</feature>
<gene>
    <name evidence="8" type="ORF">K505DRAFT_327888</name>
</gene>
<feature type="region of interest" description="Disordered" evidence="6">
    <location>
        <begin position="645"/>
        <end position="669"/>
    </location>
</feature>